<feature type="chain" id="PRO_5032699395" evidence="2">
    <location>
        <begin position="18"/>
        <end position="321"/>
    </location>
</feature>
<dbReference type="Proteomes" id="UP000559809">
    <property type="component" value="Unassembled WGS sequence"/>
</dbReference>
<dbReference type="AlphaFoldDB" id="A0A853G4N4"/>
<dbReference type="PANTHER" id="PTHR42928">
    <property type="entry name" value="TRICARBOXYLATE-BINDING PROTEIN"/>
    <property type="match status" value="1"/>
</dbReference>
<gene>
    <name evidence="3" type="ORF">H0A72_11630</name>
</gene>
<evidence type="ECO:0000256" key="1">
    <source>
        <dbReference type="ARBA" id="ARBA00006987"/>
    </source>
</evidence>
<dbReference type="CDD" id="cd07012">
    <property type="entry name" value="PBP2_Bug_TTT"/>
    <property type="match status" value="1"/>
</dbReference>
<evidence type="ECO:0000313" key="3">
    <source>
        <dbReference type="EMBL" id="NYT49960.1"/>
    </source>
</evidence>
<evidence type="ECO:0000313" key="4">
    <source>
        <dbReference type="Proteomes" id="UP000559809"/>
    </source>
</evidence>
<protein>
    <submittedName>
        <fullName evidence="3">Tripartite tricarboxylate transporter substrate binding protein</fullName>
    </submittedName>
</protein>
<dbReference type="PIRSF" id="PIRSF017082">
    <property type="entry name" value="YflP"/>
    <property type="match status" value="1"/>
</dbReference>
<dbReference type="EMBL" id="JACCEM010000005">
    <property type="protein sequence ID" value="NYT49960.1"/>
    <property type="molecule type" value="Genomic_DNA"/>
</dbReference>
<dbReference type="InterPro" id="IPR042100">
    <property type="entry name" value="Bug_dom1"/>
</dbReference>
<evidence type="ECO:0000256" key="2">
    <source>
        <dbReference type="SAM" id="SignalP"/>
    </source>
</evidence>
<organism evidence="3 4">
    <name type="scientific">Parapusillimonas granuli</name>
    <dbReference type="NCBI Taxonomy" id="380911"/>
    <lineage>
        <taxon>Bacteria</taxon>
        <taxon>Pseudomonadati</taxon>
        <taxon>Pseudomonadota</taxon>
        <taxon>Betaproteobacteria</taxon>
        <taxon>Burkholderiales</taxon>
        <taxon>Alcaligenaceae</taxon>
        <taxon>Parapusillimonas</taxon>
    </lineage>
</organism>
<feature type="signal peptide" evidence="2">
    <location>
        <begin position="1"/>
        <end position="17"/>
    </location>
</feature>
<proteinExistence type="inferred from homology"/>
<dbReference type="Pfam" id="PF03401">
    <property type="entry name" value="TctC"/>
    <property type="match status" value="1"/>
</dbReference>
<dbReference type="InterPro" id="IPR005064">
    <property type="entry name" value="BUG"/>
</dbReference>
<dbReference type="Gene3D" id="3.40.190.150">
    <property type="entry name" value="Bordetella uptake gene, domain 1"/>
    <property type="match status" value="1"/>
</dbReference>
<accession>A0A853G4N4</accession>
<comment type="caution">
    <text evidence="3">The sequence shown here is derived from an EMBL/GenBank/DDBJ whole genome shotgun (WGS) entry which is preliminary data.</text>
</comment>
<name>A0A853G4N4_9BURK</name>
<sequence length="321" mass="33827">MLSIGVLSVLSLSASQAQNVAANYPGAQPVNIVVGFSAGGSTDMLGRLLAKAFAEELGGNFIVESRPGANSNIASGYVARAKPDGHTLLMVPFGLPVNQYLYQQVPYDFKKDFAPIALVAQVPNAIVVKADSPVKTVKQYVEQSKASKEGRTYSTPGVGSSLHLAGELFKYETQAPLLHVPYKGSAPSLTAVMAGDTDSAFDNLSTVVPHVEAGKLRILAVTSKVRSASFPDLPTVAESGYPGYEISSYFGLAAPAGTPSEIVDRLNKATLKALRSPELSEYLKNLGAIVADNKPEEFAAFLNSEGERWGPVIKAAGIQPN</sequence>
<dbReference type="SUPFAM" id="SSF53850">
    <property type="entry name" value="Periplasmic binding protein-like II"/>
    <property type="match status" value="1"/>
</dbReference>
<comment type="similarity">
    <text evidence="1">Belongs to the UPF0065 (bug) family.</text>
</comment>
<dbReference type="PANTHER" id="PTHR42928:SF5">
    <property type="entry name" value="BLR1237 PROTEIN"/>
    <property type="match status" value="1"/>
</dbReference>
<reference evidence="3 4" key="1">
    <citation type="submission" date="2020-07" db="EMBL/GenBank/DDBJ databases">
        <title>Taxonomic revisions and descriptions of new bacterial species based on genomic comparisons in the high-G+C-content subgroup of the family Alcaligenaceae.</title>
        <authorList>
            <person name="Szabo A."/>
            <person name="Felfoldi T."/>
        </authorList>
    </citation>
    <scope>NUCLEOTIDE SEQUENCE [LARGE SCALE GENOMIC DNA]</scope>
    <source>
        <strain evidence="3 4">LMG 24012</strain>
    </source>
</reference>
<keyword evidence="4" id="KW-1185">Reference proteome</keyword>
<keyword evidence="2" id="KW-0732">Signal</keyword>
<dbReference type="Gene3D" id="3.40.190.10">
    <property type="entry name" value="Periplasmic binding protein-like II"/>
    <property type="match status" value="1"/>
</dbReference>